<feature type="transmembrane region" description="Helical" evidence="6">
    <location>
        <begin position="340"/>
        <end position="363"/>
    </location>
</feature>
<keyword evidence="4 6" id="KW-1133">Transmembrane helix</keyword>
<keyword evidence="9" id="KW-1185">Reference proteome</keyword>
<dbReference type="GO" id="GO:0022857">
    <property type="term" value="F:transmembrane transporter activity"/>
    <property type="evidence" value="ECO:0007669"/>
    <property type="project" value="InterPro"/>
</dbReference>
<gene>
    <name evidence="8" type="ORF">IC621_12255</name>
</gene>
<dbReference type="InterPro" id="IPR050382">
    <property type="entry name" value="MFS_Na/Anion_cotransporter"/>
</dbReference>
<accession>A0A926NNE3</accession>
<evidence type="ECO:0000256" key="5">
    <source>
        <dbReference type="ARBA" id="ARBA00023136"/>
    </source>
</evidence>
<feature type="transmembrane region" description="Helical" evidence="6">
    <location>
        <begin position="7"/>
        <end position="27"/>
    </location>
</feature>
<protein>
    <submittedName>
        <fullName evidence="8">MFS transporter</fullName>
    </submittedName>
</protein>
<name>A0A926NNE3_9BACI</name>
<keyword evidence="5 6" id="KW-0472">Membrane</keyword>
<dbReference type="Proteomes" id="UP000626844">
    <property type="component" value="Unassembled WGS sequence"/>
</dbReference>
<evidence type="ECO:0000256" key="6">
    <source>
        <dbReference type="SAM" id="Phobius"/>
    </source>
</evidence>
<organism evidence="8 9">
    <name type="scientific">Metabacillus arenae</name>
    <dbReference type="NCBI Taxonomy" id="2771434"/>
    <lineage>
        <taxon>Bacteria</taxon>
        <taxon>Bacillati</taxon>
        <taxon>Bacillota</taxon>
        <taxon>Bacilli</taxon>
        <taxon>Bacillales</taxon>
        <taxon>Bacillaceae</taxon>
        <taxon>Metabacillus</taxon>
    </lineage>
</organism>
<dbReference type="PROSITE" id="PS50850">
    <property type="entry name" value="MFS"/>
    <property type="match status" value="1"/>
</dbReference>
<dbReference type="Gene3D" id="1.20.1250.20">
    <property type="entry name" value="MFS general substrate transporter like domains"/>
    <property type="match status" value="2"/>
</dbReference>
<dbReference type="InterPro" id="IPR020846">
    <property type="entry name" value="MFS_dom"/>
</dbReference>
<feature type="transmembrane region" description="Helical" evidence="6">
    <location>
        <begin position="74"/>
        <end position="94"/>
    </location>
</feature>
<feature type="domain" description="Major facilitator superfamily (MFS) profile" evidence="7">
    <location>
        <begin position="9"/>
        <end position="429"/>
    </location>
</feature>
<dbReference type="RefSeq" id="WP_191158599.1">
    <property type="nucleotide sequence ID" value="NZ_JACXAI010000014.1"/>
</dbReference>
<dbReference type="GO" id="GO:0005886">
    <property type="term" value="C:plasma membrane"/>
    <property type="evidence" value="ECO:0007669"/>
    <property type="project" value="UniProtKB-SubCell"/>
</dbReference>
<comment type="caution">
    <text evidence="8">The sequence shown here is derived from an EMBL/GenBank/DDBJ whole genome shotgun (WGS) entry which is preliminary data.</text>
</comment>
<evidence type="ECO:0000259" key="7">
    <source>
        <dbReference type="PROSITE" id="PS50850"/>
    </source>
</evidence>
<sequence>MNNRYRFFIMSLIIFINIVNYVDRGAISYASEYFISEYHLTTEGWGQVLGFFGYGYIFGALLGGILVDKLGPKLVWILAACGWSIFVALTPFAGQISIEIFGGSALFGLAVVRIMFGLAEAPFGTAGIRSMANWTAPRERAFANSIGVVGVPIGALLTAPVAVGLLSIASYKMMFVILGAIGIVWAIIWSKVFTNRPEDNKKVTSLELAAIRSREGLLENEITIDESEKEHIPWYTFFKNPTLIFNALGWFCGTYIAFVILTWTPKYLMDTFNYGLSSLWYLGMIPWIGAVFTIVLGGKISDKLKSKTGSLKIARSGLTAFSYFCTAVCFILTLNANSAAIVILLMCVGNAFNFLSVGIHWTVIVDTAPSKIGTFGGMTQFIQSTASILGPTLTGILVASNGYTAMFIGAAVAALLGSVAMLFVNPRKKPAVSKPMKSLTVNE</sequence>
<feature type="transmembrane region" description="Helical" evidence="6">
    <location>
        <begin position="142"/>
        <end position="168"/>
    </location>
</feature>
<dbReference type="EMBL" id="JACXAI010000014">
    <property type="protein sequence ID" value="MBD1381006.1"/>
    <property type="molecule type" value="Genomic_DNA"/>
</dbReference>
<evidence type="ECO:0000256" key="4">
    <source>
        <dbReference type="ARBA" id="ARBA00022989"/>
    </source>
</evidence>
<feature type="transmembrane region" description="Helical" evidence="6">
    <location>
        <begin position="279"/>
        <end position="301"/>
    </location>
</feature>
<dbReference type="AlphaFoldDB" id="A0A926NNE3"/>
<feature type="transmembrane region" description="Helical" evidence="6">
    <location>
        <begin position="375"/>
        <end position="399"/>
    </location>
</feature>
<keyword evidence="3 6" id="KW-0812">Transmembrane</keyword>
<evidence type="ECO:0000313" key="8">
    <source>
        <dbReference type="EMBL" id="MBD1381006.1"/>
    </source>
</evidence>
<feature type="transmembrane region" description="Helical" evidence="6">
    <location>
        <begin position="243"/>
        <end position="264"/>
    </location>
</feature>
<feature type="transmembrane region" description="Helical" evidence="6">
    <location>
        <begin position="313"/>
        <end position="334"/>
    </location>
</feature>
<feature type="transmembrane region" description="Helical" evidence="6">
    <location>
        <begin position="47"/>
        <end position="67"/>
    </location>
</feature>
<comment type="subcellular location">
    <subcellularLocation>
        <location evidence="1">Cell membrane</location>
        <topology evidence="1">Multi-pass membrane protein</topology>
    </subcellularLocation>
</comment>
<dbReference type="InterPro" id="IPR011701">
    <property type="entry name" value="MFS"/>
</dbReference>
<feature type="transmembrane region" description="Helical" evidence="6">
    <location>
        <begin position="174"/>
        <end position="193"/>
    </location>
</feature>
<dbReference type="SUPFAM" id="SSF103473">
    <property type="entry name" value="MFS general substrate transporter"/>
    <property type="match status" value="1"/>
</dbReference>
<evidence type="ECO:0000256" key="3">
    <source>
        <dbReference type="ARBA" id="ARBA00022692"/>
    </source>
</evidence>
<dbReference type="PANTHER" id="PTHR11662">
    <property type="entry name" value="SOLUTE CARRIER FAMILY 17"/>
    <property type="match status" value="1"/>
</dbReference>
<evidence type="ECO:0000313" key="9">
    <source>
        <dbReference type="Proteomes" id="UP000626844"/>
    </source>
</evidence>
<evidence type="ECO:0000256" key="2">
    <source>
        <dbReference type="ARBA" id="ARBA00022448"/>
    </source>
</evidence>
<keyword evidence="2" id="KW-0813">Transport</keyword>
<dbReference type="Pfam" id="PF07690">
    <property type="entry name" value="MFS_1"/>
    <property type="match status" value="1"/>
</dbReference>
<reference evidence="8" key="1">
    <citation type="submission" date="2020-09" db="EMBL/GenBank/DDBJ databases">
        <title>A novel bacterium of genus Bacillus, isolated from South China Sea.</title>
        <authorList>
            <person name="Huang H."/>
            <person name="Mo K."/>
            <person name="Hu Y."/>
        </authorList>
    </citation>
    <scope>NUCLEOTIDE SEQUENCE</scope>
    <source>
        <strain evidence="8">IB182487</strain>
    </source>
</reference>
<feature type="transmembrane region" description="Helical" evidence="6">
    <location>
        <begin position="100"/>
        <end position="121"/>
    </location>
</feature>
<dbReference type="PANTHER" id="PTHR11662:SF399">
    <property type="entry name" value="FI19708P1-RELATED"/>
    <property type="match status" value="1"/>
</dbReference>
<evidence type="ECO:0000256" key="1">
    <source>
        <dbReference type="ARBA" id="ARBA00004651"/>
    </source>
</evidence>
<proteinExistence type="predicted"/>
<feature type="transmembrane region" description="Helical" evidence="6">
    <location>
        <begin position="405"/>
        <end position="424"/>
    </location>
</feature>
<dbReference type="InterPro" id="IPR036259">
    <property type="entry name" value="MFS_trans_sf"/>
</dbReference>